<proteinExistence type="predicted"/>
<dbReference type="EMBL" id="BMJN01000006">
    <property type="protein sequence ID" value="GGE27651.1"/>
    <property type="molecule type" value="Genomic_DNA"/>
</dbReference>
<keyword evidence="3" id="KW-1185">Reference proteome</keyword>
<dbReference type="AlphaFoldDB" id="A0A917A582"/>
<reference evidence="2" key="2">
    <citation type="submission" date="2020-09" db="EMBL/GenBank/DDBJ databases">
        <authorList>
            <person name="Sun Q."/>
            <person name="Zhou Y."/>
        </authorList>
    </citation>
    <scope>NUCLEOTIDE SEQUENCE</scope>
    <source>
        <strain evidence="2">CGMCC 1.15533</strain>
    </source>
</reference>
<dbReference type="InterPro" id="IPR025324">
    <property type="entry name" value="DUF4230"/>
</dbReference>
<organism evidence="2 3">
    <name type="scientific">Streptococcus himalayensis</name>
    <dbReference type="NCBI Taxonomy" id="1888195"/>
    <lineage>
        <taxon>Bacteria</taxon>
        <taxon>Bacillati</taxon>
        <taxon>Bacillota</taxon>
        <taxon>Bacilli</taxon>
        <taxon>Lactobacillales</taxon>
        <taxon>Streptococcaceae</taxon>
        <taxon>Streptococcus</taxon>
    </lineage>
</organism>
<protein>
    <recommendedName>
        <fullName evidence="4">DUF4230 domain-containing protein</fullName>
    </recommendedName>
</protein>
<gene>
    <name evidence="2" type="ORF">GCM10011510_06040</name>
</gene>
<keyword evidence="1" id="KW-0732">Signal</keyword>
<evidence type="ECO:0000313" key="2">
    <source>
        <dbReference type="EMBL" id="GGE27651.1"/>
    </source>
</evidence>
<reference evidence="2" key="1">
    <citation type="journal article" date="2014" name="Int. J. Syst. Evol. Microbiol.">
        <title>Complete genome sequence of Corynebacterium casei LMG S-19264T (=DSM 44701T), isolated from a smear-ripened cheese.</title>
        <authorList>
            <consortium name="US DOE Joint Genome Institute (JGI-PGF)"/>
            <person name="Walter F."/>
            <person name="Albersmeier A."/>
            <person name="Kalinowski J."/>
            <person name="Ruckert C."/>
        </authorList>
    </citation>
    <scope>NUCLEOTIDE SEQUENCE</scope>
    <source>
        <strain evidence="2">CGMCC 1.15533</strain>
    </source>
</reference>
<accession>A0A917A582</accession>
<feature type="chain" id="PRO_5037379687" description="DUF4230 domain-containing protein" evidence="1">
    <location>
        <begin position="25"/>
        <end position="197"/>
    </location>
</feature>
<dbReference type="OrthoDB" id="359931at2"/>
<comment type="caution">
    <text evidence="2">The sequence shown here is derived from an EMBL/GenBank/DDBJ whole genome shotgun (WGS) entry which is preliminary data.</text>
</comment>
<evidence type="ECO:0008006" key="4">
    <source>
        <dbReference type="Google" id="ProtNLM"/>
    </source>
</evidence>
<evidence type="ECO:0000313" key="3">
    <source>
        <dbReference type="Proteomes" id="UP000660801"/>
    </source>
</evidence>
<feature type="signal peptide" evidence="1">
    <location>
        <begin position="1"/>
        <end position="24"/>
    </location>
</feature>
<sequence>MKKIKRTIYLALAFLAVFAIGGFAASHFSGGQTQITSSLIKNRLEAAKELVTTKYYYTNVGSFENHQDFYGWKVPFTTKKFILSYDGVIHAGMDLEQMTVQVKGKTIQLTLPEAKILSHEIDDNSLKVFDEKNSIFNSIQIEDYTSFAKGQKEKLEKEAIDKGLYKKTVADAKVALKDLLLASPDINQGYQIEFVTK</sequence>
<name>A0A917A582_9STRE</name>
<dbReference type="Proteomes" id="UP000660801">
    <property type="component" value="Unassembled WGS sequence"/>
</dbReference>
<dbReference type="Pfam" id="PF14014">
    <property type="entry name" value="DUF4230"/>
    <property type="match status" value="1"/>
</dbReference>
<evidence type="ECO:0000256" key="1">
    <source>
        <dbReference type="SAM" id="SignalP"/>
    </source>
</evidence>
<dbReference type="RefSeq" id="WP_068991856.1">
    <property type="nucleotide sequence ID" value="NZ_BMJN01000006.1"/>
</dbReference>